<proteinExistence type="predicted"/>
<dbReference type="Proteomes" id="UP000325577">
    <property type="component" value="Linkage Group LG21"/>
</dbReference>
<dbReference type="AlphaFoldDB" id="A0A5J5ACK6"/>
<reference evidence="1 2" key="1">
    <citation type="submission" date="2019-09" db="EMBL/GenBank/DDBJ databases">
        <title>A chromosome-level genome assembly of the Chinese tupelo Nyssa sinensis.</title>
        <authorList>
            <person name="Yang X."/>
            <person name="Kang M."/>
            <person name="Yang Y."/>
            <person name="Xiong H."/>
            <person name="Wang M."/>
            <person name="Zhang Z."/>
            <person name="Wang Z."/>
            <person name="Wu H."/>
            <person name="Ma T."/>
            <person name="Liu J."/>
            <person name="Xi Z."/>
        </authorList>
    </citation>
    <scope>NUCLEOTIDE SEQUENCE [LARGE SCALE GENOMIC DNA]</scope>
    <source>
        <strain evidence="1">J267</strain>
        <tissue evidence="1">Leaf</tissue>
    </source>
</reference>
<accession>A0A5J5ACK6</accession>
<dbReference type="EMBL" id="CM018045">
    <property type="protein sequence ID" value="KAA8527848.1"/>
    <property type="molecule type" value="Genomic_DNA"/>
</dbReference>
<organism evidence="1 2">
    <name type="scientific">Nyssa sinensis</name>
    <dbReference type="NCBI Taxonomy" id="561372"/>
    <lineage>
        <taxon>Eukaryota</taxon>
        <taxon>Viridiplantae</taxon>
        <taxon>Streptophyta</taxon>
        <taxon>Embryophyta</taxon>
        <taxon>Tracheophyta</taxon>
        <taxon>Spermatophyta</taxon>
        <taxon>Magnoliopsida</taxon>
        <taxon>eudicotyledons</taxon>
        <taxon>Gunneridae</taxon>
        <taxon>Pentapetalae</taxon>
        <taxon>asterids</taxon>
        <taxon>Cornales</taxon>
        <taxon>Nyssaceae</taxon>
        <taxon>Nyssa</taxon>
    </lineage>
</organism>
<gene>
    <name evidence="1" type="ORF">F0562_035283</name>
</gene>
<dbReference type="OrthoDB" id="10343513at2759"/>
<evidence type="ECO:0000313" key="2">
    <source>
        <dbReference type="Proteomes" id="UP000325577"/>
    </source>
</evidence>
<keyword evidence="2" id="KW-1185">Reference proteome</keyword>
<protein>
    <submittedName>
        <fullName evidence="1">Uncharacterized protein</fullName>
    </submittedName>
</protein>
<name>A0A5J5ACK6_9ASTE</name>
<evidence type="ECO:0000313" key="1">
    <source>
        <dbReference type="EMBL" id="KAA8527848.1"/>
    </source>
</evidence>
<sequence length="166" mass="17600">MGKRDFLYGLIDGAVGVVKHHNGAVKHHNGVTLLELSLSEGPAGLLQDDGRGGGGVVNDGDLVYVVGVNQVFDYGSGSEDGGFEVVDVESIGLTEEFELPLLLGSDNQGRARPEAAVIDPSDYLVVVKEEVGLEFADVLKSLGLHMEPPSFSYVKGKVEEFNEGEV</sequence>